<dbReference type="Proteomes" id="UP001595616">
    <property type="component" value="Unassembled WGS sequence"/>
</dbReference>
<dbReference type="Pfam" id="PF07883">
    <property type="entry name" value="Cupin_2"/>
    <property type="match status" value="1"/>
</dbReference>
<proteinExistence type="predicted"/>
<dbReference type="SUPFAM" id="SSF46689">
    <property type="entry name" value="Homeodomain-like"/>
    <property type="match status" value="2"/>
</dbReference>
<name>A0ABV7YU02_9BACT</name>
<dbReference type="SUPFAM" id="SSF51182">
    <property type="entry name" value="RmlC-like cupins"/>
    <property type="match status" value="1"/>
</dbReference>
<dbReference type="PANTHER" id="PTHR43280:SF27">
    <property type="entry name" value="TRANSCRIPTIONAL REGULATOR MTLR"/>
    <property type="match status" value="1"/>
</dbReference>
<dbReference type="EMBL" id="JBHRYQ010000001">
    <property type="protein sequence ID" value="MFC3809512.1"/>
    <property type="molecule type" value="Genomic_DNA"/>
</dbReference>
<sequence length="275" mass="31998">MKAVYEHINPGASQSIAYRHFDLPAFESPFHYHPEYELTFIIKGDGLRYVGSQIEEFIEGELVLLGPNLPHCWINRELAEGEHVKAFVIQFHPDILEKSLLNLPEFDSVKQLLESSKDGVIFTNHDFDKYIPLLNKLKPAGQFLKLLEIFLELSSSQKTSILHKTYTENKDQHRFQEVFGYIITHFRENISLEKVAEIAMLSPTSFCRYFKKITGKTLFEIILEYRLEAAAQLLLRTNTRISQVAFESGFEDIPYFNRTFKKWKGVSPNAFRTNR</sequence>
<evidence type="ECO:0000256" key="3">
    <source>
        <dbReference type="ARBA" id="ARBA00023163"/>
    </source>
</evidence>
<dbReference type="PROSITE" id="PS00041">
    <property type="entry name" value="HTH_ARAC_FAMILY_1"/>
    <property type="match status" value="1"/>
</dbReference>
<dbReference type="SMART" id="SM00342">
    <property type="entry name" value="HTH_ARAC"/>
    <property type="match status" value="1"/>
</dbReference>
<reference evidence="6" key="1">
    <citation type="journal article" date="2019" name="Int. J. Syst. Evol. Microbiol.">
        <title>The Global Catalogue of Microorganisms (GCM) 10K type strain sequencing project: providing services to taxonomists for standard genome sequencing and annotation.</title>
        <authorList>
            <consortium name="The Broad Institute Genomics Platform"/>
            <consortium name="The Broad Institute Genome Sequencing Center for Infectious Disease"/>
            <person name="Wu L."/>
            <person name="Ma J."/>
        </authorList>
    </citation>
    <scope>NUCLEOTIDE SEQUENCE [LARGE SCALE GENOMIC DNA]</scope>
    <source>
        <strain evidence="6">CECT 7956</strain>
    </source>
</reference>
<accession>A0ABV7YU02</accession>
<dbReference type="InterPro" id="IPR018062">
    <property type="entry name" value="HTH_AraC-typ_CS"/>
</dbReference>
<dbReference type="InterPro" id="IPR014710">
    <property type="entry name" value="RmlC-like_jellyroll"/>
</dbReference>
<dbReference type="RefSeq" id="WP_379834674.1">
    <property type="nucleotide sequence ID" value="NZ_JBHRYQ010000001.1"/>
</dbReference>
<dbReference type="PANTHER" id="PTHR43280">
    <property type="entry name" value="ARAC-FAMILY TRANSCRIPTIONAL REGULATOR"/>
    <property type="match status" value="1"/>
</dbReference>
<keyword evidence="1" id="KW-0805">Transcription regulation</keyword>
<dbReference type="InterPro" id="IPR020449">
    <property type="entry name" value="Tscrpt_reg_AraC-type_HTH"/>
</dbReference>
<evidence type="ECO:0000259" key="4">
    <source>
        <dbReference type="PROSITE" id="PS01124"/>
    </source>
</evidence>
<keyword evidence="6" id="KW-1185">Reference proteome</keyword>
<organism evidence="5 6">
    <name type="scientific">Lacihabitans lacunae</name>
    <dbReference type="NCBI Taxonomy" id="1028214"/>
    <lineage>
        <taxon>Bacteria</taxon>
        <taxon>Pseudomonadati</taxon>
        <taxon>Bacteroidota</taxon>
        <taxon>Cytophagia</taxon>
        <taxon>Cytophagales</taxon>
        <taxon>Leadbetterellaceae</taxon>
        <taxon>Lacihabitans</taxon>
    </lineage>
</organism>
<dbReference type="PRINTS" id="PR00032">
    <property type="entry name" value="HTHARAC"/>
</dbReference>
<keyword evidence="2" id="KW-0238">DNA-binding</keyword>
<evidence type="ECO:0000256" key="1">
    <source>
        <dbReference type="ARBA" id="ARBA00023015"/>
    </source>
</evidence>
<evidence type="ECO:0000313" key="5">
    <source>
        <dbReference type="EMBL" id="MFC3809512.1"/>
    </source>
</evidence>
<dbReference type="Pfam" id="PF12833">
    <property type="entry name" value="HTH_18"/>
    <property type="match status" value="1"/>
</dbReference>
<dbReference type="InterPro" id="IPR018060">
    <property type="entry name" value="HTH_AraC"/>
</dbReference>
<evidence type="ECO:0000256" key="2">
    <source>
        <dbReference type="ARBA" id="ARBA00023125"/>
    </source>
</evidence>
<dbReference type="Gene3D" id="2.60.120.10">
    <property type="entry name" value="Jelly Rolls"/>
    <property type="match status" value="1"/>
</dbReference>
<comment type="caution">
    <text evidence="5">The sequence shown here is derived from an EMBL/GenBank/DDBJ whole genome shotgun (WGS) entry which is preliminary data.</text>
</comment>
<dbReference type="InterPro" id="IPR011051">
    <property type="entry name" value="RmlC_Cupin_sf"/>
</dbReference>
<keyword evidence="3" id="KW-0804">Transcription</keyword>
<protein>
    <submittedName>
        <fullName evidence="5">AraC family transcriptional regulator</fullName>
    </submittedName>
</protein>
<dbReference type="InterPro" id="IPR009057">
    <property type="entry name" value="Homeodomain-like_sf"/>
</dbReference>
<dbReference type="PROSITE" id="PS01124">
    <property type="entry name" value="HTH_ARAC_FAMILY_2"/>
    <property type="match status" value="1"/>
</dbReference>
<dbReference type="Gene3D" id="1.10.10.60">
    <property type="entry name" value="Homeodomain-like"/>
    <property type="match status" value="2"/>
</dbReference>
<gene>
    <name evidence="5" type="ORF">ACFOOI_02510</name>
</gene>
<evidence type="ECO:0000313" key="6">
    <source>
        <dbReference type="Proteomes" id="UP001595616"/>
    </source>
</evidence>
<dbReference type="InterPro" id="IPR013096">
    <property type="entry name" value="Cupin_2"/>
</dbReference>
<feature type="domain" description="HTH araC/xylS-type" evidence="4">
    <location>
        <begin position="176"/>
        <end position="274"/>
    </location>
</feature>
<dbReference type="CDD" id="cd06976">
    <property type="entry name" value="cupin_MtlR-like_N"/>
    <property type="match status" value="1"/>
</dbReference>